<organism evidence="1 2">
    <name type="scientific">Panagrolaimus sp. PS1159</name>
    <dbReference type="NCBI Taxonomy" id="55785"/>
    <lineage>
        <taxon>Eukaryota</taxon>
        <taxon>Metazoa</taxon>
        <taxon>Ecdysozoa</taxon>
        <taxon>Nematoda</taxon>
        <taxon>Chromadorea</taxon>
        <taxon>Rhabditida</taxon>
        <taxon>Tylenchina</taxon>
        <taxon>Panagrolaimomorpha</taxon>
        <taxon>Panagrolaimoidea</taxon>
        <taxon>Panagrolaimidae</taxon>
        <taxon>Panagrolaimus</taxon>
    </lineage>
</organism>
<name>A0AC35F4T9_9BILA</name>
<sequence length="118" mass="13946">MQRRLHKAPEVLKNRIFSEASDAWSFATLAWEVLSKGEIPFGTIDGNDIFEFLSAGNRLKIPEEISNEWENLFNQCWKEQKEEWPKFTEIKIQIGFFLERQTLDCGYLITNFKDNKKL</sequence>
<dbReference type="Proteomes" id="UP000887580">
    <property type="component" value="Unplaced"/>
</dbReference>
<evidence type="ECO:0000313" key="2">
    <source>
        <dbReference type="WBParaSite" id="PS1159_v2.g13848.t1"/>
    </source>
</evidence>
<proteinExistence type="predicted"/>
<evidence type="ECO:0000313" key="1">
    <source>
        <dbReference type="Proteomes" id="UP000887580"/>
    </source>
</evidence>
<protein>
    <submittedName>
        <fullName evidence="2">Protein kinase domain-containing protein</fullName>
    </submittedName>
</protein>
<reference evidence="2" key="1">
    <citation type="submission" date="2022-11" db="UniProtKB">
        <authorList>
            <consortium name="WormBaseParasite"/>
        </authorList>
    </citation>
    <scope>IDENTIFICATION</scope>
</reference>
<dbReference type="WBParaSite" id="PS1159_v2.g13848.t1">
    <property type="protein sequence ID" value="PS1159_v2.g13848.t1"/>
    <property type="gene ID" value="PS1159_v2.g13848"/>
</dbReference>
<accession>A0AC35F4T9</accession>